<dbReference type="GO" id="GO:0006511">
    <property type="term" value="P:ubiquitin-dependent protein catabolic process"/>
    <property type="evidence" value="ECO:0007669"/>
    <property type="project" value="TreeGrafter"/>
</dbReference>
<accession>A0A2J8A6F6</accession>
<dbReference type="GO" id="GO:0034220">
    <property type="term" value="P:monoatomic ion transmembrane transport"/>
    <property type="evidence" value="ECO:0007669"/>
    <property type="project" value="UniProtKB-KW"/>
</dbReference>
<reference evidence="5 6" key="1">
    <citation type="journal article" date="2017" name="Mol. Biol. Evol.">
        <title>The 4-celled Tetrabaena socialis nuclear genome reveals the essential components for genetic control of cell number at the origin of multicellularity in the volvocine lineage.</title>
        <authorList>
            <person name="Featherston J."/>
            <person name="Arakaki Y."/>
            <person name="Hanschen E.R."/>
            <person name="Ferris P.J."/>
            <person name="Michod R.E."/>
            <person name="Olson B.J.S.C."/>
            <person name="Nozaki H."/>
            <person name="Durand P.M."/>
        </authorList>
    </citation>
    <scope>NUCLEOTIDE SEQUENCE [LARGE SCALE GENOMIC DNA]</scope>
    <source>
        <strain evidence="5 6">NIES-571</strain>
    </source>
</reference>
<dbReference type="EMBL" id="PGGS01000146">
    <property type="protein sequence ID" value="PNH08085.1"/>
    <property type="molecule type" value="Genomic_DNA"/>
</dbReference>
<evidence type="ECO:0000256" key="3">
    <source>
        <dbReference type="PROSITE-ProRule" id="PRU00023"/>
    </source>
</evidence>
<dbReference type="AlphaFoldDB" id="A0A2J8A6F6"/>
<keyword evidence="6" id="KW-1185">Reference proteome</keyword>
<dbReference type="SMART" id="SM00248">
    <property type="entry name" value="ANK"/>
    <property type="match status" value="2"/>
</dbReference>
<name>A0A2J8A6F6_9CHLO</name>
<dbReference type="SUPFAM" id="SSF48403">
    <property type="entry name" value="Ankyrin repeat"/>
    <property type="match status" value="1"/>
</dbReference>
<dbReference type="Proteomes" id="UP000236333">
    <property type="component" value="Unassembled WGS sequence"/>
</dbReference>
<evidence type="ECO:0000256" key="1">
    <source>
        <dbReference type="ARBA" id="ARBA00022737"/>
    </source>
</evidence>
<proteinExistence type="predicted"/>
<dbReference type="GO" id="GO:0000151">
    <property type="term" value="C:ubiquitin ligase complex"/>
    <property type="evidence" value="ECO:0007669"/>
    <property type="project" value="TreeGrafter"/>
</dbReference>
<feature type="compositionally biased region" description="Low complexity" evidence="4">
    <location>
        <begin position="45"/>
        <end position="62"/>
    </location>
</feature>
<keyword evidence="5" id="KW-0407">Ion channel</keyword>
<feature type="repeat" description="ANK" evidence="3">
    <location>
        <begin position="138"/>
        <end position="170"/>
    </location>
</feature>
<dbReference type="InterPro" id="IPR036770">
    <property type="entry name" value="Ankyrin_rpt-contain_sf"/>
</dbReference>
<dbReference type="PROSITE" id="PS50297">
    <property type="entry name" value="ANK_REP_REGION"/>
    <property type="match status" value="1"/>
</dbReference>
<protein>
    <submittedName>
        <fullName evidence="5">Potassium channel AKT1</fullName>
    </submittedName>
</protein>
<evidence type="ECO:0000313" key="5">
    <source>
        <dbReference type="EMBL" id="PNH08085.1"/>
    </source>
</evidence>
<sequence length="233" mass="24279">MAGMVEEMRTGYGSSYILHGAEASARKPAANIPGPAGRQKPIFIRSRPVASPRAAAPTDTAPVPAPAPPSRDSLRPRLCPQLHHYPSSPSPMPQPTKAQQSPHAARTLSPSPAARRSIGSPAASTSPPAPIVKPANQDGFTPLYVAAARSHEPVVRLLLAAGARPDTPDRAGRTPLWAALHPGGSAKAEASPERRAGVVAALLRSGADVYLLADTRDRDYCWQLLAASIAAGE</sequence>
<keyword evidence="1" id="KW-0677">Repeat</keyword>
<keyword evidence="5" id="KW-0406">Ion transport</keyword>
<dbReference type="PANTHER" id="PTHR24173:SF27">
    <property type="entry name" value="ANKYRIN REPEAT AND SOCS BOX PROTEIN 1"/>
    <property type="match status" value="1"/>
</dbReference>
<evidence type="ECO:0000256" key="4">
    <source>
        <dbReference type="SAM" id="MobiDB-lite"/>
    </source>
</evidence>
<gene>
    <name evidence="5" type="ORF">TSOC_005401</name>
</gene>
<evidence type="ECO:0000256" key="2">
    <source>
        <dbReference type="ARBA" id="ARBA00023043"/>
    </source>
</evidence>
<keyword evidence="5" id="KW-0813">Transport</keyword>
<dbReference type="Gene3D" id="1.25.40.20">
    <property type="entry name" value="Ankyrin repeat-containing domain"/>
    <property type="match status" value="1"/>
</dbReference>
<dbReference type="PROSITE" id="PS50088">
    <property type="entry name" value="ANK_REPEAT"/>
    <property type="match status" value="1"/>
</dbReference>
<feature type="region of interest" description="Disordered" evidence="4">
    <location>
        <begin position="24"/>
        <end position="134"/>
    </location>
</feature>
<dbReference type="PANTHER" id="PTHR24173">
    <property type="entry name" value="ANKYRIN REPEAT CONTAINING"/>
    <property type="match status" value="1"/>
</dbReference>
<dbReference type="Pfam" id="PF12796">
    <property type="entry name" value="Ank_2"/>
    <property type="match status" value="1"/>
</dbReference>
<keyword evidence="2 3" id="KW-0040">ANK repeat</keyword>
<comment type="caution">
    <text evidence="5">The sequence shown here is derived from an EMBL/GenBank/DDBJ whole genome shotgun (WGS) entry which is preliminary data.</text>
</comment>
<dbReference type="OrthoDB" id="7729168at2759"/>
<evidence type="ECO:0000313" key="6">
    <source>
        <dbReference type="Proteomes" id="UP000236333"/>
    </source>
</evidence>
<dbReference type="InterPro" id="IPR002110">
    <property type="entry name" value="Ankyrin_rpt"/>
</dbReference>
<organism evidence="5 6">
    <name type="scientific">Tetrabaena socialis</name>
    <dbReference type="NCBI Taxonomy" id="47790"/>
    <lineage>
        <taxon>Eukaryota</taxon>
        <taxon>Viridiplantae</taxon>
        <taxon>Chlorophyta</taxon>
        <taxon>core chlorophytes</taxon>
        <taxon>Chlorophyceae</taxon>
        <taxon>CS clade</taxon>
        <taxon>Chlamydomonadales</taxon>
        <taxon>Tetrabaenaceae</taxon>
        <taxon>Tetrabaena</taxon>
    </lineage>
</organism>